<dbReference type="Pfam" id="PF07717">
    <property type="entry name" value="OB_NTP_bind"/>
    <property type="match status" value="1"/>
</dbReference>
<evidence type="ECO:0000313" key="7">
    <source>
        <dbReference type="EMBL" id="ANX02882.1"/>
    </source>
</evidence>
<dbReference type="InterPro" id="IPR001650">
    <property type="entry name" value="Helicase_C-like"/>
</dbReference>
<keyword evidence="2" id="KW-0378">Hydrolase</keyword>
<dbReference type="GO" id="GO:0005524">
    <property type="term" value="F:ATP binding"/>
    <property type="evidence" value="ECO:0007669"/>
    <property type="project" value="UniProtKB-KW"/>
</dbReference>
<dbReference type="Proteomes" id="UP000092952">
    <property type="component" value="Chromosome"/>
</dbReference>
<feature type="domain" description="Helicase ATP-binding" evidence="5">
    <location>
        <begin position="86"/>
        <end position="247"/>
    </location>
</feature>
<dbReference type="PANTHER" id="PTHR18934">
    <property type="entry name" value="ATP-DEPENDENT RNA HELICASE"/>
    <property type="match status" value="1"/>
</dbReference>
<evidence type="ECO:0008006" key="9">
    <source>
        <dbReference type="Google" id="ProtNLM"/>
    </source>
</evidence>
<keyword evidence="4" id="KW-0067">ATP-binding</keyword>
<reference evidence="8" key="1">
    <citation type="submission" date="2016-03" db="EMBL/GenBank/DDBJ databases">
        <title>Complete genome sequence of Solimmundus cernigliae, representing a novel lineage of polycyclic aromatic hydrocarbon degraders within the Gammaproteobacteria.</title>
        <authorList>
            <person name="Singleton D.R."/>
            <person name="Dickey A.N."/>
            <person name="Scholl E.H."/>
            <person name="Wright F.A."/>
            <person name="Aitken M.D."/>
        </authorList>
    </citation>
    <scope>NUCLEOTIDE SEQUENCE [LARGE SCALE GENOMIC DNA]</scope>
    <source>
        <strain evidence="8">TR3.2</strain>
    </source>
</reference>
<evidence type="ECO:0000256" key="4">
    <source>
        <dbReference type="ARBA" id="ARBA00022840"/>
    </source>
</evidence>
<organism evidence="7 8">
    <name type="scientific">Immundisolibacter cernigliae</name>
    <dbReference type="NCBI Taxonomy" id="1810504"/>
    <lineage>
        <taxon>Bacteria</taxon>
        <taxon>Pseudomonadati</taxon>
        <taxon>Pseudomonadota</taxon>
        <taxon>Gammaproteobacteria</taxon>
        <taxon>Immundisolibacterales</taxon>
        <taxon>Immundisolibacteraceae</taxon>
        <taxon>Immundisolibacter</taxon>
    </lineage>
</organism>
<dbReference type="Pfam" id="PF21010">
    <property type="entry name" value="HA2_C"/>
    <property type="match status" value="1"/>
</dbReference>
<dbReference type="SMART" id="SM00382">
    <property type="entry name" value="AAA"/>
    <property type="match status" value="1"/>
</dbReference>
<evidence type="ECO:0000259" key="6">
    <source>
        <dbReference type="PROSITE" id="PS51194"/>
    </source>
</evidence>
<dbReference type="PANTHER" id="PTHR18934:SF99">
    <property type="entry name" value="ATP-DEPENDENT RNA HELICASE DHX37-RELATED"/>
    <property type="match status" value="1"/>
</dbReference>
<dbReference type="FunCoup" id="A0A1B1YQ47">
    <property type="interactions" value="290"/>
</dbReference>
<evidence type="ECO:0000256" key="1">
    <source>
        <dbReference type="ARBA" id="ARBA00022741"/>
    </source>
</evidence>
<dbReference type="InterPro" id="IPR011709">
    <property type="entry name" value="DEAD-box_helicase_OB_fold"/>
</dbReference>
<dbReference type="PROSITE" id="PS51194">
    <property type="entry name" value="HELICASE_CTER"/>
    <property type="match status" value="1"/>
</dbReference>
<dbReference type="SUPFAM" id="SSF52540">
    <property type="entry name" value="P-loop containing nucleoside triphosphate hydrolases"/>
    <property type="match status" value="1"/>
</dbReference>
<dbReference type="Pfam" id="PF00270">
    <property type="entry name" value="DEAD"/>
    <property type="match status" value="1"/>
</dbReference>
<evidence type="ECO:0000313" key="8">
    <source>
        <dbReference type="Proteomes" id="UP000092952"/>
    </source>
</evidence>
<dbReference type="Gene3D" id="1.20.120.1080">
    <property type="match status" value="1"/>
</dbReference>
<dbReference type="Gene3D" id="3.40.50.300">
    <property type="entry name" value="P-loop containing nucleotide triphosphate hydrolases"/>
    <property type="match status" value="2"/>
</dbReference>
<dbReference type="SMART" id="SM00847">
    <property type="entry name" value="HA2"/>
    <property type="match status" value="1"/>
</dbReference>
<dbReference type="InterPro" id="IPR011545">
    <property type="entry name" value="DEAD/DEAH_box_helicase_dom"/>
</dbReference>
<dbReference type="GO" id="GO:0003723">
    <property type="term" value="F:RNA binding"/>
    <property type="evidence" value="ECO:0007669"/>
    <property type="project" value="TreeGrafter"/>
</dbReference>
<dbReference type="InterPro" id="IPR014001">
    <property type="entry name" value="Helicase_ATP-bd"/>
</dbReference>
<dbReference type="CDD" id="cd18791">
    <property type="entry name" value="SF2_C_RHA"/>
    <property type="match status" value="1"/>
</dbReference>
<dbReference type="SMART" id="SM00490">
    <property type="entry name" value="HELICc"/>
    <property type="match status" value="1"/>
</dbReference>
<evidence type="ECO:0000256" key="2">
    <source>
        <dbReference type="ARBA" id="ARBA00022801"/>
    </source>
</evidence>
<dbReference type="KEGG" id="gbi:PG2T_00835"/>
<dbReference type="EMBL" id="CP014671">
    <property type="protein sequence ID" value="ANX02882.1"/>
    <property type="molecule type" value="Genomic_DNA"/>
</dbReference>
<dbReference type="InterPro" id="IPR010222">
    <property type="entry name" value="RNA_helicase_HrpA"/>
</dbReference>
<keyword evidence="1" id="KW-0547">Nucleotide-binding</keyword>
<keyword evidence="8" id="KW-1185">Reference proteome</keyword>
<gene>
    <name evidence="7" type="ORF">PG2T_00835</name>
</gene>
<dbReference type="STRING" id="1810504.PG2T_00835"/>
<dbReference type="InterPro" id="IPR007502">
    <property type="entry name" value="Helicase-assoc_dom"/>
</dbReference>
<dbReference type="InParanoid" id="A0A1B1YQ47"/>
<dbReference type="InterPro" id="IPR024590">
    <property type="entry name" value="HrpA_C"/>
</dbReference>
<dbReference type="InterPro" id="IPR027417">
    <property type="entry name" value="P-loop_NTPase"/>
</dbReference>
<proteinExistence type="predicted"/>
<sequence length="1293" mass="141733">MLSSGVQTLAAQVEDALLADRPALAKRLAALQRRLAGGQPADRLQAEVAAQLARSAAVVSARRAARPASVTFPPELPITAHLPEITAALQAHQVIVVCGETGSGKTTQLAKLCLHLGRGVHGRIGHTQPRRIAARAVAARLAVELAAPRAVGYSVRFDDTVADGAAIQVLTDGLLLAHAQSDPQLLAYDTLIIDEAHERSLNIDFLLGYLHRLLPQRPDLRLIITSATIDPQRFAQHFGGAPIIEVSGRGHPVEVRYRPLLTPDPDQADRTLVEGIVAAVAELQGEGPGDVLVFLPGEREIRDATEALRAHGTAGLELLPLYARLSRAEQDRVFAPSKQRRVVLATNVAETSLTVPGIRYVVDSGLARVSRYGARSHVQRLGIEKISQAAADQRAGRCGRLGPGVCIRLYAQDDYANRNPYTDPEIHRASLASVVLRMQALQLGEAADFPFLDPPQRRHLRAAQQALFELGAVDSAGVLTGVGRQLARFALDPALGRMLIEAGRTGALHEVLIITAALTVPDVRERPLDAREHADQVHRQFADARSDFLGLLNIYRAFEQEARHRSQAKLRLWCREHFLSYLRLREWRDIAGQLTELANGMGLRGSSLGADYDAIHRALLAGLLGRIARRQDGPRGESRRARLSRGLEGARGAQMWVFPGSALAKKPPRWLMAAELVETGRLYARTVAAIEPHWVEAAAAHLLRRDYSEPQWDVASRRPVAFERVTLFGLTLASRRRIAYGPIDPAHARAIFIREGVIDGALDAACPALAANRRLLGELETLQAKARRPLLIDEDALFALYDARLPPDVWDGHRFDHWLRRQAPDALRLSAEQLLIDRADAITPQDFPDRLAAGGALLPLRYRFEPGHDDDGITVRLPRALLQRIDAHVFDWLIPGWLPEKCAALIRSLPGALRRQFVPAPDYAGQALARLKPGTGPLLPALAGALSDLAGAPCPPEAFDPDRLDRHLRLRFEIVDEHGTALATGRDWSQLQARFGQTRTPVATAGRPHPLERSGITDWDFGALPRQVTTPGPGGALLLRWPALVDTGDDCAVRLFDDEAAAAVAHRGGVRALLTRALADRLPTPDTLAPAAALYRRLGTPTQLLRDLQRAIIDSAWDDPNAPRDGAEFAVLVAALQPLLAPTSDRLTKSVTDTLRAWRDIERRLDHATTLALLEVAADLRDQLGRLIYSGFVEKTPPPWLAELPRYLNAAATRLERAQRDPACERADRQALLPLWQAFWHAYPPHADNPAWIELRWLLEELRVALFAPHLGTTQPVSVARLQRLFDVAKAGA</sequence>
<feature type="domain" description="Helicase C-terminal" evidence="6">
    <location>
        <begin position="275"/>
        <end position="442"/>
    </location>
</feature>
<name>A0A1B1YQ47_9GAMM</name>
<dbReference type="Pfam" id="PF11898">
    <property type="entry name" value="DUF3418"/>
    <property type="match status" value="1"/>
</dbReference>
<protein>
    <recommendedName>
        <fullName evidence="9">ATP-dependent RNA helicase HrpA</fullName>
    </recommendedName>
</protein>
<dbReference type="PROSITE" id="PS51192">
    <property type="entry name" value="HELICASE_ATP_BIND_1"/>
    <property type="match status" value="1"/>
</dbReference>
<dbReference type="GO" id="GO:0003724">
    <property type="term" value="F:RNA helicase activity"/>
    <property type="evidence" value="ECO:0007669"/>
    <property type="project" value="InterPro"/>
</dbReference>
<dbReference type="GO" id="GO:0016787">
    <property type="term" value="F:hydrolase activity"/>
    <property type="evidence" value="ECO:0007669"/>
    <property type="project" value="UniProtKB-KW"/>
</dbReference>
<keyword evidence="3" id="KW-0347">Helicase</keyword>
<dbReference type="Pfam" id="PF00271">
    <property type="entry name" value="Helicase_C"/>
    <property type="match status" value="1"/>
</dbReference>
<dbReference type="InterPro" id="IPR003593">
    <property type="entry name" value="AAA+_ATPase"/>
</dbReference>
<evidence type="ECO:0000256" key="3">
    <source>
        <dbReference type="ARBA" id="ARBA00022806"/>
    </source>
</evidence>
<dbReference type="NCBIfam" id="TIGR01967">
    <property type="entry name" value="DEAH_box_HrpA"/>
    <property type="match status" value="1"/>
</dbReference>
<dbReference type="SMART" id="SM00487">
    <property type="entry name" value="DEXDc"/>
    <property type="match status" value="1"/>
</dbReference>
<evidence type="ECO:0000259" key="5">
    <source>
        <dbReference type="PROSITE" id="PS51192"/>
    </source>
</evidence>
<accession>A0A1B1YQ47</accession>